<feature type="compositionally biased region" description="Basic and acidic residues" evidence="1">
    <location>
        <begin position="284"/>
        <end position="294"/>
    </location>
</feature>
<feature type="compositionally biased region" description="Basic and acidic residues" evidence="1">
    <location>
        <begin position="344"/>
        <end position="360"/>
    </location>
</feature>
<feature type="compositionally biased region" description="Low complexity" evidence="1">
    <location>
        <begin position="327"/>
        <end position="341"/>
    </location>
</feature>
<name>A0AAF0Y335_9TREE</name>
<organism evidence="3 4">
    <name type="scientific">Vanrija pseudolonga</name>
    <dbReference type="NCBI Taxonomy" id="143232"/>
    <lineage>
        <taxon>Eukaryota</taxon>
        <taxon>Fungi</taxon>
        <taxon>Dikarya</taxon>
        <taxon>Basidiomycota</taxon>
        <taxon>Agaricomycotina</taxon>
        <taxon>Tremellomycetes</taxon>
        <taxon>Trichosporonales</taxon>
        <taxon>Trichosporonaceae</taxon>
        <taxon>Vanrija</taxon>
    </lineage>
</organism>
<dbReference type="GeneID" id="87803933"/>
<feature type="region of interest" description="Disordered" evidence="1">
    <location>
        <begin position="233"/>
        <end position="426"/>
    </location>
</feature>
<dbReference type="RefSeq" id="XP_062623111.1">
    <property type="nucleotide sequence ID" value="XM_062767127.1"/>
</dbReference>
<protein>
    <submittedName>
        <fullName evidence="3">Uncharacterized protein</fullName>
    </submittedName>
</protein>
<evidence type="ECO:0000313" key="4">
    <source>
        <dbReference type="Proteomes" id="UP000827549"/>
    </source>
</evidence>
<keyword evidence="2" id="KW-0472">Membrane</keyword>
<reference evidence="3" key="1">
    <citation type="submission" date="2023-10" db="EMBL/GenBank/DDBJ databases">
        <authorList>
            <person name="Noh H."/>
        </authorList>
    </citation>
    <scope>NUCLEOTIDE SEQUENCE</scope>
    <source>
        <strain evidence="3">DUCC4014</strain>
    </source>
</reference>
<accession>A0AAF0Y335</accession>
<feature type="compositionally biased region" description="Low complexity" evidence="1">
    <location>
        <begin position="381"/>
        <end position="407"/>
    </location>
</feature>
<evidence type="ECO:0000313" key="3">
    <source>
        <dbReference type="EMBL" id="WOO77079.1"/>
    </source>
</evidence>
<keyword evidence="2" id="KW-1133">Transmembrane helix</keyword>
<feature type="compositionally biased region" description="Basic and acidic residues" evidence="1">
    <location>
        <begin position="303"/>
        <end position="325"/>
    </location>
</feature>
<feature type="compositionally biased region" description="Basic and acidic residues" evidence="1">
    <location>
        <begin position="250"/>
        <end position="268"/>
    </location>
</feature>
<evidence type="ECO:0000256" key="1">
    <source>
        <dbReference type="SAM" id="MobiDB-lite"/>
    </source>
</evidence>
<feature type="transmembrane region" description="Helical" evidence="2">
    <location>
        <begin position="158"/>
        <end position="181"/>
    </location>
</feature>
<keyword evidence="4" id="KW-1185">Reference proteome</keyword>
<sequence>MDAQFLEDQVLDLASQLLTARLEPDATDDVASKFAPDAVLDTPAYRARGSQSIADTLALHSHFGSGEVAKSEWDDEKKTSTLSIKLSYALPTDKLPWPLTLAQHLHLPFEYHKVRVQLAADESVPTSSDAASPSKYHVSKVTVPHRKQHRLLHLFERVVLFLLVPFVPFVVFLGVVVMKFLHRHPLAEGAIKLYFAAVKEIVVFFWRAAVDIVRVLIPVGALAADKITQIQDEQNGTSTDVGASPTASPVRRESRLVVEERKVEVKKEKEHKHKAEHKPKHESKKAEPKPKAAEPKAQPTSEVAREEQAAEEHRAPHPLSKDEVHVAPSPAGAPSFAAAAAEQPGDKAERTEVAREEQAAEQHTAPHPLSKDEVHVPPAPAGAVSFAAAAGEHPSTESSCSGSPPSEGAAKKKKTNKKKNHTKSQL</sequence>
<dbReference type="EMBL" id="CP086714">
    <property type="protein sequence ID" value="WOO77079.1"/>
    <property type="molecule type" value="Genomic_DNA"/>
</dbReference>
<evidence type="ECO:0000256" key="2">
    <source>
        <dbReference type="SAM" id="Phobius"/>
    </source>
</evidence>
<dbReference type="Proteomes" id="UP000827549">
    <property type="component" value="Chromosome 1"/>
</dbReference>
<gene>
    <name evidence="3" type="ORF">LOC62_01G000675</name>
</gene>
<proteinExistence type="predicted"/>
<keyword evidence="2" id="KW-0812">Transmembrane</keyword>
<feature type="compositionally biased region" description="Polar residues" evidence="1">
    <location>
        <begin position="233"/>
        <end position="247"/>
    </location>
</feature>
<dbReference type="AlphaFoldDB" id="A0AAF0Y335"/>
<feature type="compositionally biased region" description="Basic residues" evidence="1">
    <location>
        <begin position="269"/>
        <end position="283"/>
    </location>
</feature>
<feature type="compositionally biased region" description="Basic residues" evidence="1">
    <location>
        <begin position="411"/>
        <end position="426"/>
    </location>
</feature>